<feature type="transmembrane region" description="Helical" evidence="8">
    <location>
        <begin position="144"/>
        <end position="162"/>
    </location>
</feature>
<keyword evidence="3 10" id="KW-0328">Glycosyltransferase</keyword>
<dbReference type="EMBL" id="JAYFUM010000002">
    <property type="protein sequence ID" value="MEA5137913.1"/>
    <property type="molecule type" value="Genomic_DNA"/>
</dbReference>
<name>A0ABU5Q4Z7_9BACT</name>
<keyword evidence="11" id="KW-1185">Reference proteome</keyword>
<evidence type="ECO:0000313" key="11">
    <source>
        <dbReference type="Proteomes" id="UP001302949"/>
    </source>
</evidence>
<dbReference type="InterPro" id="IPR050297">
    <property type="entry name" value="LipidA_mod_glycosyltrf_83"/>
</dbReference>
<keyword evidence="5 8" id="KW-0812">Transmembrane</keyword>
<keyword evidence="7 8" id="KW-0472">Membrane</keyword>
<evidence type="ECO:0000256" key="4">
    <source>
        <dbReference type="ARBA" id="ARBA00022679"/>
    </source>
</evidence>
<organism evidence="10 11">
    <name type="scientific">Arcicella rigui</name>
    <dbReference type="NCBI Taxonomy" id="797020"/>
    <lineage>
        <taxon>Bacteria</taxon>
        <taxon>Pseudomonadati</taxon>
        <taxon>Bacteroidota</taxon>
        <taxon>Cytophagia</taxon>
        <taxon>Cytophagales</taxon>
        <taxon>Flectobacillaceae</taxon>
        <taxon>Arcicella</taxon>
    </lineage>
</organism>
<evidence type="ECO:0000256" key="5">
    <source>
        <dbReference type="ARBA" id="ARBA00022692"/>
    </source>
</evidence>
<feature type="transmembrane region" description="Helical" evidence="8">
    <location>
        <begin position="349"/>
        <end position="365"/>
    </location>
</feature>
<feature type="transmembrane region" description="Helical" evidence="8">
    <location>
        <begin position="432"/>
        <end position="451"/>
    </location>
</feature>
<gene>
    <name evidence="10" type="ORF">VB248_02135</name>
</gene>
<feature type="domain" description="Glycosyltransferase RgtA/B/C/D-like" evidence="9">
    <location>
        <begin position="95"/>
        <end position="239"/>
    </location>
</feature>
<feature type="transmembrane region" description="Helical" evidence="8">
    <location>
        <begin position="237"/>
        <end position="255"/>
    </location>
</feature>
<dbReference type="PANTHER" id="PTHR33908">
    <property type="entry name" value="MANNOSYLTRANSFERASE YKCB-RELATED"/>
    <property type="match status" value="1"/>
</dbReference>
<comment type="caution">
    <text evidence="10">The sequence shown here is derived from an EMBL/GenBank/DDBJ whole genome shotgun (WGS) entry which is preliminary data.</text>
</comment>
<dbReference type="EC" id="2.4.-.-" evidence="10"/>
<sequence>MTNVFQAFFRLQNLILICILTLAFFLRINQLDEHGIFFDEKATLLVSQGMAMEGSTQKNCFNTPNKSTFTPQEFWQEKSLQDYFEANRRSDIGNSPAYYLVLHFWTKAFGLSDYAIRFFSVLWSIATIILLFFFVKEHFKNNNLALICAGLMAIEPFFIAVSQQARNYSMSFFFTLLATHIFLKIIKREEKERSAAGLYWTYGFLSAVCLLSHFLTATVFMAHGLYVLLFVRKLRPWIFLPLSLCIGGAFFGYWITFGGGDYTFKTLAYQAKVYYQEAHSVPNPHAGYIDPATPKNVLKKATPIFLDLFILANGLINKMIGFRNLALAILVALLSVFSLNRYFKNQQTIWLWGIIALNAIAFFVYSTGKFQFLAFVNLSLLFYLLLHSFKAKKEVFEQRLLVFMAILAFLPSIFLVIMTFKNGHTFGLTQRYSGFSFPYSIIFVGLAISQVKWEIKPLNFFIFAVLFAHLVYVGQTIQEVLNDVSVKYNYRSEARSKNPYPAIAQKLTKYYQTGDTILYPSYIESFYAADTLGKVEKQSNLDAQYVNLYLPKDAQFIQKVNITERNKVFLKKKDGRLLEIFDLKEKKYRY</sequence>
<dbReference type="RefSeq" id="WP_323295082.1">
    <property type="nucleotide sequence ID" value="NZ_JAYFUM010000002.1"/>
</dbReference>
<feature type="transmembrane region" description="Helical" evidence="8">
    <location>
        <begin position="372"/>
        <end position="389"/>
    </location>
</feature>
<feature type="transmembrane region" description="Helical" evidence="8">
    <location>
        <begin position="457"/>
        <end position="474"/>
    </location>
</feature>
<feature type="transmembrane region" description="Helical" evidence="8">
    <location>
        <begin position="7"/>
        <end position="28"/>
    </location>
</feature>
<feature type="transmembrane region" description="Helical" evidence="8">
    <location>
        <begin position="401"/>
        <end position="420"/>
    </location>
</feature>
<dbReference type="Pfam" id="PF13231">
    <property type="entry name" value="PMT_2"/>
    <property type="match status" value="1"/>
</dbReference>
<evidence type="ECO:0000256" key="6">
    <source>
        <dbReference type="ARBA" id="ARBA00022989"/>
    </source>
</evidence>
<accession>A0ABU5Q4Z7</accession>
<keyword evidence="4 10" id="KW-0808">Transferase</keyword>
<comment type="subcellular location">
    <subcellularLocation>
        <location evidence="1">Cell membrane</location>
        <topology evidence="1">Multi-pass membrane protein</topology>
    </subcellularLocation>
</comment>
<proteinExistence type="predicted"/>
<evidence type="ECO:0000256" key="8">
    <source>
        <dbReference type="SAM" id="Phobius"/>
    </source>
</evidence>
<evidence type="ECO:0000256" key="7">
    <source>
        <dbReference type="ARBA" id="ARBA00023136"/>
    </source>
</evidence>
<dbReference type="PANTHER" id="PTHR33908:SF11">
    <property type="entry name" value="MEMBRANE PROTEIN"/>
    <property type="match status" value="1"/>
</dbReference>
<evidence type="ECO:0000313" key="10">
    <source>
        <dbReference type="EMBL" id="MEA5137913.1"/>
    </source>
</evidence>
<evidence type="ECO:0000256" key="2">
    <source>
        <dbReference type="ARBA" id="ARBA00022475"/>
    </source>
</evidence>
<feature type="transmembrane region" description="Helical" evidence="8">
    <location>
        <begin position="198"/>
        <end position="231"/>
    </location>
</feature>
<dbReference type="Proteomes" id="UP001302949">
    <property type="component" value="Unassembled WGS sequence"/>
</dbReference>
<feature type="transmembrane region" description="Helical" evidence="8">
    <location>
        <begin position="325"/>
        <end position="343"/>
    </location>
</feature>
<keyword evidence="6 8" id="KW-1133">Transmembrane helix</keyword>
<keyword evidence="2" id="KW-1003">Cell membrane</keyword>
<dbReference type="GO" id="GO:0016757">
    <property type="term" value="F:glycosyltransferase activity"/>
    <property type="evidence" value="ECO:0007669"/>
    <property type="project" value="UniProtKB-KW"/>
</dbReference>
<reference evidence="10 11" key="1">
    <citation type="submission" date="2023-12" db="EMBL/GenBank/DDBJ databases">
        <title>Novel species of the genus Arcicella isolated from rivers.</title>
        <authorList>
            <person name="Lu H."/>
        </authorList>
    </citation>
    <scope>NUCLEOTIDE SEQUENCE [LARGE SCALE GENOMIC DNA]</scope>
    <source>
        <strain evidence="10 11">KCTC 23307</strain>
    </source>
</reference>
<dbReference type="InterPro" id="IPR038731">
    <property type="entry name" value="RgtA/B/C-like"/>
</dbReference>
<evidence type="ECO:0000259" key="9">
    <source>
        <dbReference type="Pfam" id="PF13231"/>
    </source>
</evidence>
<evidence type="ECO:0000256" key="1">
    <source>
        <dbReference type="ARBA" id="ARBA00004651"/>
    </source>
</evidence>
<evidence type="ECO:0000256" key="3">
    <source>
        <dbReference type="ARBA" id="ARBA00022676"/>
    </source>
</evidence>
<protein>
    <submittedName>
        <fullName evidence="10">Glycosyltransferase family 39 protein</fullName>
        <ecNumber evidence="10">2.4.-.-</ecNumber>
    </submittedName>
</protein>
<feature type="transmembrane region" description="Helical" evidence="8">
    <location>
        <begin position="114"/>
        <end position="135"/>
    </location>
</feature>